<reference evidence="1" key="1">
    <citation type="submission" date="2023-03" db="EMBL/GenBank/DDBJ databases">
        <title>Chromosome-scale reference genome and RAD-based genetic map of yellow starthistle (Centaurea solstitialis) reveal putative structural variation and QTLs associated with invader traits.</title>
        <authorList>
            <person name="Reatini B."/>
            <person name="Cang F.A."/>
            <person name="Jiang Q."/>
            <person name="Mckibben M.T.W."/>
            <person name="Barker M.S."/>
            <person name="Rieseberg L.H."/>
            <person name="Dlugosch K.M."/>
        </authorList>
    </citation>
    <scope>NUCLEOTIDE SEQUENCE</scope>
    <source>
        <strain evidence="1">CAN-66</strain>
        <tissue evidence="1">Leaf</tissue>
    </source>
</reference>
<organism evidence="1 2">
    <name type="scientific">Centaurea solstitialis</name>
    <name type="common">yellow star-thistle</name>
    <dbReference type="NCBI Taxonomy" id="347529"/>
    <lineage>
        <taxon>Eukaryota</taxon>
        <taxon>Viridiplantae</taxon>
        <taxon>Streptophyta</taxon>
        <taxon>Embryophyta</taxon>
        <taxon>Tracheophyta</taxon>
        <taxon>Spermatophyta</taxon>
        <taxon>Magnoliopsida</taxon>
        <taxon>eudicotyledons</taxon>
        <taxon>Gunneridae</taxon>
        <taxon>Pentapetalae</taxon>
        <taxon>asterids</taxon>
        <taxon>campanulids</taxon>
        <taxon>Asterales</taxon>
        <taxon>Asteraceae</taxon>
        <taxon>Carduoideae</taxon>
        <taxon>Cardueae</taxon>
        <taxon>Centaureinae</taxon>
        <taxon>Centaurea</taxon>
    </lineage>
</organism>
<gene>
    <name evidence="1" type="ORF">OSB04_015462</name>
</gene>
<dbReference type="EMBL" id="JARYMX010000004">
    <property type="protein sequence ID" value="KAJ9551417.1"/>
    <property type="molecule type" value="Genomic_DNA"/>
</dbReference>
<comment type="caution">
    <text evidence="1">The sequence shown here is derived from an EMBL/GenBank/DDBJ whole genome shotgun (WGS) entry which is preliminary data.</text>
</comment>
<sequence>MNPITTAFRYITQTNPSHFSVRERREMSRSIHSSSIIFYIFQQKPTLEACKVICYYTAIAIIISRSANRTTRVRHLIKNQRDNYKVDIVEKLKPEFRRAIIETTIFIETETSFHLAVSDLLILLQDQTSFEPQQI</sequence>
<accession>A0AA38W8Z5</accession>
<keyword evidence="2" id="KW-1185">Reference proteome</keyword>
<protein>
    <submittedName>
        <fullName evidence="1">Uncharacterized protein</fullName>
    </submittedName>
</protein>
<evidence type="ECO:0000313" key="1">
    <source>
        <dbReference type="EMBL" id="KAJ9551417.1"/>
    </source>
</evidence>
<evidence type="ECO:0000313" key="2">
    <source>
        <dbReference type="Proteomes" id="UP001172457"/>
    </source>
</evidence>
<name>A0AA38W8Z5_9ASTR</name>
<dbReference type="AlphaFoldDB" id="A0AA38W8Z5"/>
<proteinExistence type="predicted"/>
<dbReference type="Proteomes" id="UP001172457">
    <property type="component" value="Chromosome 4"/>
</dbReference>